<dbReference type="SMART" id="SM00299">
    <property type="entry name" value="CLH"/>
    <property type="match status" value="1"/>
</dbReference>
<evidence type="ECO:0008006" key="4">
    <source>
        <dbReference type="Google" id="ProtNLM"/>
    </source>
</evidence>
<gene>
    <name evidence="2" type="ORF">M9458_022046</name>
</gene>
<feature type="repeat" description="CHCR" evidence="1">
    <location>
        <begin position="1"/>
        <end position="118"/>
    </location>
</feature>
<reference evidence="2 3" key="1">
    <citation type="submission" date="2024-05" db="EMBL/GenBank/DDBJ databases">
        <title>Genome sequencing and assembly of Indian major carp, Cirrhinus mrigala (Hamilton, 1822).</title>
        <authorList>
            <person name="Mohindra V."/>
            <person name="Chowdhury L.M."/>
            <person name="Lal K."/>
            <person name="Jena J.K."/>
        </authorList>
    </citation>
    <scope>NUCLEOTIDE SEQUENCE [LARGE SCALE GENOMIC DNA]</scope>
    <source>
        <strain evidence="2">CM1030</strain>
        <tissue evidence="2">Blood</tissue>
    </source>
</reference>
<accession>A0ABD0QCH7</accession>
<dbReference type="InterPro" id="IPR000547">
    <property type="entry name" value="Clathrin_H-chain/VPS_repeat"/>
</dbReference>
<evidence type="ECO:0000313" key="2">
    <source>
        <dbReference type="EMBL" id="KAL0182671.1"/>
    </source>
</evidence>
<dbReference type="EMBL" id="JAMKFB020000010">
    <property type="protein sequence ID" value="KAL0182671.1"/>
    <property type="molecule type" value="Genomic_DNA"/>
</dbReference>
<name>A0ABD0QCH7_CIRMR</name>
<evidence type="ECO:0000256" key="1">
    <source>
        <dbReference type="PROSITE-ProRule" id="PRU01006"/>
    </source>
</evidence>
<dbReference type="PANTHER" id="PTHR10292">
    <property type="entry name" value="CLATHRIN HEAVY CHAIN RELATED"/>
    <property type="match status" value="1"/>
</dbReference>
<dbReference type="InterPro" id="IPR016024">
    <property type="entry name" value="ARM-type_fold"/>
</dbReference>
<feature type="non-terminal residue" evidence="2">
    <location>
        <position position="119"/>
    </location>
</feature>
<dbReference type="InterPro" id="IPR055358">
    <property type="entry name" value="CHCR"/>
</dbReference>
<dbReference type="Pfam" id="PF00637">
    <property type="entry name" value="Clathrin"/>
    <property type="match status" value="1"/>
</dbReference>
<dbReference type="GO" id="GO:0006886">
    <property type="term" value="P:intracellular protein transport"/>
    <property type="evidence" value="ECO:0007669"/>
    <property type="project" value="UniProtKB-UniRule"/>
</dbReference>
<keyword evidence="3" id="KW-1185">Reference proteome</keyword>
<dbReference type="Proteomes" id="UP001529510">
    <property type="component" value="Unassembled WGS sequence"/>
</dbReference>
<sequence length="119" mass="14101">LKLLLPWLESRIHEGCEEPATHNALAKIYIDSNNHPERFLRENPYYDSRVVGKYCEKRDPHLACVAYERGQCDQELINVCNENSLFKSLSRYLVRRRDPELWASVLLETNPYRRPLIDQ</sequence>
<evidence type="ECO:0000313" key="3">
    <source>
        <dbReference type="Proteomes" id="UP001529510"/>
    </source>
</evidence>
<dbReference type="PROSITE" id="PS50236">
    <property type="entry name" value="CHCR"/>
    <property type="match status" value="1"/>
</dbReference>
<proteinExistence type="predicted"/>
<dbReference type="PANTHER" id="PTHR10292:SF7">
    <property type="entry name" value="CLATHRIN HEAVY CHAIN 1"/>
    <property type="match status" value="1"/>
</dbReference>
<comment type="caution">
    <text evidence="2">The sequence shown here is derived from an EMBL/GenBank/DDBJ whole genome shotgun (WGS) entry which is preliminary data.</text>
</comment>
<protein>
    <recommendedName>
        <fullName evidence="4">Clathrin heavy chain</fullName>
    </recommendedName>
</protein>
<organism evidence="2 3">
    <name type="scientific">Cirrhinus mrigala</name>
    <name type="common">Mrigala</name>
    <dbReference type="NCBI Taxonomy" id="683832"/>
    <lineage>
        <taxon>Eukaryota</taxon>
        <taxon>Metazoa</taxon>
        <taxon>Chordata</taxon>
        <taxon>Craniata</taxon>
        <taxon>Vertebrata</taxon>
        <taxon>Euteleostomi</taxon>
        <taxon>Actinopterygii</taxon>
        <taxon>Neopterygii</taxon>
        <taxon>Teleostei</taxon>
        <taxon>Ostariophysi</taxon>
        <taxon>Cypriniformes</taxon>
        <taxon>Cyprinidae</taxon>
        <taxon>Labeoninae</taxon>
        <taxon>Labeonini</taxon>
        <taxon>Cirrhinus</taxon>
    </lineage>
</organism>
<feature type="non-terminal residue" evidence="2">
    <location>
        <position position="1"/>
    </location>
</feature>
<dbReference type="AlphaFoldDB" id="A0ABD0QCH7"/>
<dbReference type="SUPFAM" id="SSF48371">
    <property type="entry name" value="ARM repeat"/>
    <property type="match status" value="1"/>
</dbReference>